<accession>S9QXS1</accession>
<organism evidence="2 3">
    <name type="scientific">Rubellimicrobium thermophilum DSM 16684</name>
    <dbReference type="NCBI Taxonomy" id="1123069"/>
    <lineage>
        <taxon>Bacteria</taxon>
        <taxon>Pseudomonadati</taxon>
        <taxon>Pseudomonadota</taxon>
        <taxon>Alphaproteobacteria</taxon>
        <taxon>Rhodobacterales</taxon>
        <taxon>Roseobacteraceae</taxon>
        <taxon>Rubellimicrobium</taxon>
    </lineage>
</organism>
<dbReference type="Proteomes" id="UP000015346">
    <property type="component" value="Unassembled WGS sequence"/>
</dbReference>
<dbReference type="RefSeq" id="WP_021098298.1">
    <property type="nucleotide sequence ID" value="NZ_KE557322.1"/>
</dbReference>
<feature type="compositionally biased region" description="Polar residues" evidence="1">
    <location>
        <begin position="139"/>
        <end position="148"/>
    </location>
</feature>
<name>S9QXS1_9RHOB</name>
<reference evidence="2 3" key="1">
    <citation type="journal article" date="2013" name="Stand. Genomic Sci.">
        <title>Genome sequence of the reddish-pigmented Rubellimicrobium thermophilum type strain (DSM 16684(T)), a member of the Roseobacter clade.</title>
        <authorList>
            <person name="Fiebig A."/>
            <person name="Riedel T."/>
            <person name="Gronow S."/>
            <person name="Petersen J."/>
            <person name="Klenk H.P."/>
            <person name="Goker M."/>
        </authorList>
    </citation>
    <scope>NUCLEOTIDE SEQUENCE [LARGE SCALE GENOMIC DNA]</scope>
    <source>
        <strain evidence="2 3">DSM 16684</strain>
    </source>
</reference>
<protein>
    <recommendedName>
        <fullName evidence="4">PAS fold protein</fullName>
    </recommendedName>
</protein>
<evidence type="ECO:0000256" key="1">
    <source>
        <dbReference type="SAM" id="MobiDB-lite"/>
    </source>
</evidence>
<proteinExistence type="predicted"/>
<evidence type="ECO:0000313" key="2">
    <source>
        <dbReference type="EMBL" id="EPX84412.1"/>
    </source>
</evidence>
<feature type="region of interest" description="Disordered" evidence="1">
    <location>
        <begin position="126"/>
        <end position="193"/>
    </location>
</feature>
<gene>
    <name evidence="2" type="ORF">ruthe_02216</name>
</gene>
<keyword evidence="3" id="KW-1185">Reference proteome</keyword>
<feature type="compositionally biased region" description="Basic residues" evidence="1">
    <location>
        <begin position="170"/>
        <end position="182"/>
    </location>
</feature>
<dbReference type="STRING" id="1123069.ruthe_02216"/>
<dbReference type="AlphaFoldDB" id="S9QXS1"/>
<sequence length="193" mass="20425">MGLARRFRAEIDCLRAVLDAMGEAVAVFGPSGALCLANAAYRQLWGGAGDSGPAAGSRDSLAERDIGEEAARWEAACVPSPVWAELREGRAMRSWKAGILLRDGRSVSASTERLPGGMTLARFREEAPPGAPLKASRATRPTLSSGNSPAVLALGEEAACWTPAESRTSRGPRRRPGRRRSARTGQTAPQETV</sequence>
<dbReference type="EMBL" id="AOLV01000025">
    <property type="protein sequence ID" value="EPX84412.1"/>
    <property type="molecule type" value="Genomic_DNA"/>
</dbReference>
<comment type="caution">
    <text evidence="2">The sequence shown here is derived from an EMBL/GenBank/DDBJ whole genome shotgun (WGS) entry which is preliminary data.</text>
</comment>
<evidence type="ECO:0000313" key="3">
    <source>
        <dbReference type="Proteomes" id="UP000015346"/>
    </source>
</evidence>
<dbReference type="HOGENOM" id="CLU_1407838_0_0_5"/>
<evidence type="ECO:0008006" key="4">
    <source>
        <dbReference type="Google" id="ProtNLM"/>
    </source>
</evidence>